<dbReference type="FunFam" id="3.10.50.40:FF:000022">
    <property type="entry name" value="Peptidylprolyl isomerase"/>
    <property type="match status" value="1"/>
</dbReference>
<dbReference type="FunFam" id="3.10.50.40:FF:000012">
    <property type="entry name" value="Peptidylprolyl isomerase"/>
    <property type="match status" value="1"/>
</dbReference>
<evidence type="ECO:0000256" key="2">
    <source>
        <dbReference type="ARBA" id="ARBA00006577"/>
    </source>
</evidence>
<feature type="compositionally biased region" description="Basic and acidic residues" evidence="10">
    <location>
        <begin position="557"/>
        <end position="570"/>
    </location>
</feature>
<keyword evidence="7 8" id="KW-0413">Isomerase</keyword>
<proteinExistence type="inferred from homology"/>
<evidence type="ECO:0000256" key="3">
    <source>
        <dbReference type="ARBA" id="ARBA00013194"/>
    </source>
</evidence>
<feature type="domain" description="PPIase FKBP-type" evidence="11">
    <location>
        <begin position="286"/>
        <end position="380"/>
    </location>
</feature>
<dbReference type="Pfam" id="PF13181">
    <property type="entry name" value="TPR_8"/>
    <property type="match status" value="1"/>
</dbReference>
<dbReference type="Gene3D" id="3.10.50.40">
    <property type="match status" value="3"/>
</dbReference>
<evidence type="ECO:0000256" key="7">
    <source>
        <dbReference type="ARBA" id="ARBA00023235"/>
    </source>
</evidence>
<evidence type="ECO:0000256" key="5">
    <source>
        <dbReference type="ARBA" id="ARBA00022803"/>
    </source>
</evidence>
<keyword evidence="13" id="KW-1185">Reference proteome</keyword>
<feature type="domain" description="PPIase FKBP-type" evidence="11">
    <location>
        <begin position="169"/>
        <end position="258"/>
    </location>
</feature>
<accession>A0A2G9H933</accession>
<evidence type="ECO:0000259" key="11">
    <source>
        <dbReference type="PROSITE" id="PS50059"/>
    </source>
</evidence>
<evidence type="ECO:0000256" key="4">
    <source>
        <dbReference type="ARBA" id="ARBA00022737"/>
    </source>
</evidence>
<evidence type="ECO:0000256" key="8">
    <source>
        <dbReference type="PROSITE-ProRule" id="PRU00277"/>
    </source>
</evidence>
<protein>
    <recommendedName>
        <fullName evidence="3 8">peptidylprolyl isomerase</fullName>
        <ecNumber evidence="3 8">5.2.1.8</ecNumber>
    </recommendedName>
</protein>
<evidence type="ECO:0000313" key="13">
    <source>
        <dbReference type="Proteomes" id="UP000231279"/>
    </source>
</evidence>
<keyword evidence="8" id="KW-0697">Rotamase</keyword>
<dbReference type="PANTHER" id="PTHR46512:SF11">
    <property type="entry name" value="PEPTIDYLPROLYL ISOMERASE"/>
    <property type="match status" value="1"/>
</dbReference>
<sequence>MEDDFGIPPAEGMDDDVDLPEEWKVGDEREIGKQGLKKKLVKKGEGWDTPENGDEVEVHYTGTLLDGTKFDSSRDRGEPFKFTLGQGQVIKGWDEGIKTMKKGERAIFTIPPELAYGESGSPPTIPPNGTLQFDVELLSWASVKDICKDGGIFKKILKEGEKWENPKDPDEVLVNYEARLEDGTVIAKSDGIEFTVEEGHFCPALSKAVKTMKKSEKVLLTVKPQYGFGEKGKPASGDEGAVPPNATLSIALELVSWRTVTHVTDDKKVVKKVLKEGQGYERPNEGAVVKLKLIGKLQDGTVFVKKGHGDDENDLFEFKTDEEQVIEGVDKAVITMKKGEVAFLTIGPEYAFGSSESQQELAIVPPNSNVYYEVELVSFEKEKETWDMSTEEKIEAAGKKKEEGNALFKAGKYVRASKRYEKAAKFIEYDTSFSEEEKKQSKALKVTCNLNNAACKLKLQDYKQTEKLCTKVLEVESTNVKALYRRSQAYMNLADLDLAEFDIKKALELDPDNREVKLGYKALKEKVKEHNKKDAKFYGNMFAKLNKMQPFDSNKSAPKEAEPVSIDSKA</sequence>
<name>A0A2G9H933_9LAMI</name>
<dbReference type="SUPFAM" id="SSF48452">
    <property type="entry name" value="TPR-like"/>
    <property type="match status" value="1"/>
</dbReference>
<feature type="domain" description="PPIase FKBP-type" evidence="11">
    <location>
        <begin position="53"/>
        <end position="141"/>
    </location>
</feature>
<dbReference type="FunFam" id="3.10.50.40:FF:000017">
    <property type="entry name" value="Peptidylprolyl isomerase"/>
    <property type="match status" value="1"/>
</dbReference>
<dbReference type="InterPro" id="IPR011990">
    <property type="entry name" value="TPR-like_helical_dom_sf"/>
</dbReference>
<dbReference type="SMART" id="SM00028">
    <property type="entry name" value="TPR"/>
    <property type="match status" value="3"/>
</dbReference>
<dbReference type="InterPro" id="IPR046357">
    <property type="entry name" value="PPIase_dom_sf"/>
</dbReference>
<dbReference type="PROSITE" id="PS50059">
    <property type="entry name" value="FKBP_PPIASE"/>
    <property type="match status" value="3"/>
</dbReference>
<feature type="compositionally biased region" description="Basic and acidic residues" evidence="10">
    <location>
        <begin position="21"/>
        <end position="30"/>
    </location>
</feature>
<dbReference type="InterPro" id="IPR019734">
    <property type="entry name" value="TPR_rpt"/>
</dbReference>
<organism evidence="12 13">
    <name type="scientific">Handroanthus impetiginosus</name>
    <dbReference type="NCBI Taxonomy" id="429701"/>
    <lineage>
        <taxon>Eukaryota</taxon>
        <taxon>Viridiplantae</taxon>
        <taxon>Streptophyta</taxon>
        <taxon>Embryophyta</taxon>
        <taxon>Tracheophyta</taxon>
        <taxon>Spermatophyta</taxon>
        <taxon>Magnoliopsida</taxon>
        <taxon>eudicotyledons</taxon>
        <taxon>Gunneridae</taxon>
        <taxon>Pentapetalae</taxon>
        <taxon>asterids</taxon>
        <taxon>lamiids</taxon>
        <taxon>Lamiales</taxon>
        <taxon>Bignoniaceae</taxon>
        <taxon>Crescentiina</taxon>
        <taxon>Tabebuia alliance</taxon>
        <taxon>Handroanthus</taxon>
    </lineage>
</organism>
<dbReference type="AlphaFoldDB" id="A0A2G9H933"/>
<keyword evidence="4" id="KW-0677">Repeat</keyword>
<dbReference type="GO" id="GO:0003755">
    <property type="term" value="F:peptidyl-prolyl cis-trans isomerase activity"/>
    <property type="evidence" value="ECO:0007669"/>
    <property type="project" value="UniProtKB-KW"/>
</dbReference>
<dbReference type="OrthoDB" id="1902587at2759"/>
<dbReference type="Gene3D" id="1.25.40.10">
    <property type="entry name" value="Tetratricopeptide repeat domain"/>
    <property type="match status" value="1"/>
</dbReference>
<dbReference type="InterPro" id="IPR001179">
    <property type="entry name" value="PPIase_FKBP_dom"/>
</dbReference>
<dbReference type="STRING" id="429701.A0A2G9H933"/>
<dbReference type="GO" id="GO:0070370">
    <property type="term" value="P:cellular heat acclimation"/>
    <property type="evidence" value="ECO:0007669"/>
    <property type="project" value="UniProtKB-ARBA"/>
</dbReference>
<dbReference type="Pfam" id="PF00254">
    <property type="entry name" value="FKBP_C"/>
    <property type="match status" value="3"/>
</dbReference>
<feature type="repeat" description="TPR" evidence="9">
    <location>
        <begin position="480"/>
        <end position="513"/>
    </location>
</feature>
<keyword evidence="5 9" id="KW-0802">TPR repeat</keyword>
<dbReference type="EMBL" id="NKXS01002363">
    <property type="protein sequence ID" value="PIN14019.1"/>
    <property type="molecule type" value="Genomic_DNA"/>
</dbReference>
<evidence type="ECO:0000256" key="6">
    <source>
        <dbReference type="ARBA" id="ARBA00022860"/>
    </source>
</evidence>
<comment type="catalytic activity">
    <reaction evidence="1 8">
        <text>[protein]-peptidylproline (omega=180) = [protein]-peptidylproline (omega=0)</text>
        <dbReference type="Rhea" id="RHEA:16237"/>
        <dbReference type="Rhea" id="RHEA-COMP:10747"/>
        <dbReference type="Rhea" id="RHEA-COMP:10748"/>
        <dbReference type="ChEBI" id="CHEBI:83833"/>
        <dbReference type="ChEBI" id="CHEBI:83834"/>
        <dbReference type="EC" id="5.2.1.8"/>
    </reaction>
</comment>
<dbReference type="Proteomes" id="UP000231279">
    <property type="component" value="Unassembled WGS sequence"/>
</dbReference>
<dbReference type="PANTHER" id="PTHR46512">
    <property type="entry name" value="PEPTIDYLPROLYL ISOMERASE"/>
    <property type="match status" value="1"/>
</dbReference>
<evidence type="ECO:0000256" key="9">
    <source>
        <dbReference type="PROSITE-ProRule" id="PRU00339"/>
    </source>
</evidence>
<gene>
    <name evidence="12" type="ORF">CDL12_13366</name>
</gene>
<dbReference type="SUPFAM" id="SSF54534">
    <property type="entry name" value="FKBP-like"/>
    <property type="match status" value="3"/>
</dbReference>
<keyword evidence="6" id="KW-0112">Calmodulin-binding</keyword>
<comment type="similarity">
    <text evidence="2">Belongs to the FKBP-type PPIase family.</text>
</comment>
<dbReference type="FunFam" id="1.25.40.10:FF:000008">
    <property type="entry name" value="Peptidylprolyl isomerase"/>
    <property type="match status" value="1"/>
</dbReference>
<comment type="caution">
    <text evidence="12">The sequence shown here is derived from an EMBL/GenBank/DDBJ whole genome shotgun (WGS) entry which is preliminary data.</text>
</comment>
<evidence type="ECO:0000256" key="1">
    <source>
        <dbReference type="ARBA" id="ARBA00000971"/>
    </source>
</evidence>
<feature type="region of interest" description="Disordered" evidence="10">
    <location>
        <begin position="549"/>
        <end position="570"/>
    </location>
</feature>
<evidence type="ECO:0000256" key="10">
    <source>
        <dbReference type="SAM" id="MobiDB-lite"/>
    </source>
</evidence>
<dbReference type="PROSITE" id="PS50005">
    <property type="entry name" value="TPR"/>
    <property type="match status" value="1"/>
</dbReference>
<dbReference type="EC" id="5.2.1.8" evidence="3 8"/>
<feature type="region of interest" description="Disordered" evidence="10">
    <location>
        <begin position="1"/>
        <end position="30"/>
    </location>
</feature>
<evidence type="ECO:0000313" key="12">
    <source>
        <dbReference type="EMBL" id="PIN14019.1"/>
    </source>
</evidence>
<reference evidence="13" key="1">
    <citation type="journal article" date="2018" name="Gigascience">
        <title>Genome assembly of the Pink Ipe (Handroanthus impetiginosus, Bignoniaceae), a highly valued, ecologically keystone Neotropical timber forest tree.</title>
        <authorList>
            <person name="Silva-Junior O.B."/>
            <person name="Grattapaglia D."/>
            <person name="Novaes E."/>
            <person name="Collevatti R.G."/>
        </authorList>
    </citation>
    <scope>NUCLEOTIDE SEQUENCE [LARGE SCALE GENOMIC DNA]</scope>
    <source>
        <strain evidence="13">cv. UFG-1</strain>
    </source>
</reference>
<dbReference type="InterPro" id="IPR050754">
    <property type="entry name" value="FKBP4/5/8-like"/>
</dbReference>
<dbReference type="GO" id="GO:0005516">
    <property type="term" value="F:calmodulin binding"/>
    <property type="evidence" value="ECO:0007669"/>
    <property type="project" value="UniProtKB-KW"/>
</dbReference>